<dbReference type="SUPFAM" id="SSF53850">
    <property type="entry name" value="Periplasmic binding protein-like II"/>
    <property type="match status" value="1"/>
</dbReference>
<dbReference type="InterPro" id="IPR001638">
    <property type="entry name" value="Solute-binding_3/MltF_N"/>
</dbReference>
<organism evidence="4">
    <name type="scientific">Magnetococcus massalia (strain MO-1)</name>
    <dbReference type="NCBI Taxonomy" id="451514"/>
    <lineage>
        <taxon>Bacteria</taxon>
        <taxon>Pseudomonadati</taxon>
        <taxon>Pseudomonadota</taxon>
        <taxon>Magnetococcia</taxon>
        <taxon>Magnetococcales</taxon>
        <taxon>Magnetococcaceae</taxon>
        <taxon>Magnetococcus</taxon>
    </lineage>
</organism>
<dbReference type="EMBL" id="LO017727">
    <property type="protein sequence ID" value="CRH05150.1"/>
    <property type="molecule type" value="Genomic_DNA"/>
</dbReference>
<dbReference type="AlphaFoldDB" id="A0A1S7LDX0"/>
<feature type="domain" description="Solute-binding protein family 3/N-terminal" evidence="3">
    <location>
        <begin position="48"/>
        <end position="252"/>
    </location>
</feature>
<evidence type="ECO:0000256" key="2">
    <source>
        <dbReference type="SAM" id="SignalP"/>
    </source>
</evidence>
<name>A0A1S7LDX0_MAGMO</name>
<evidence type="ECO:0000313" key="4">
    <source>
        <dbReference type="EMBL" id="CRH05150.1"/>
    </source>
</evidence>
<accession>A0A1S7LDX0</accession>
<proteinExistence type="predicted"/>
<feature type="chain" id="PRO_5012300618" description="Solute-binding protein family 3/N-terminal domain-containing protein" evidence="2">
    <location>
        <begin position="28"/>
        <end position="269"/>
    </location>
</feature>
<keyword evidence="1 2" id="KW-0732">Signal</keyword>
<dbReference type="PANTHER" id="PTHR35936:SF19">
    <property type="entry name" value="AMINO-ACID-BINDING PROTEIN YXEM-RELATED"/>
    <property type="match status" value="1"/>
</dbReference>
<dbReference type="Gene3D" id="3.40.190.10">
    <property type="entry name" value="Periplasmic binding protein-like II"/>
    <property type="match status" value="2"/>
</dbReference>
<reference evidence="4" key="1">
    <citation type="submission" date="2015-04" db="EMBL/GenBank/DDBJ databases">
        <authorList>
            <person name="Syromyatnikov M.Y."/>
            <person name="Popov V.N."/>
        </authorList>
    </citation>
    <scope>NUCLEOTIDE SEQUENCE</scope>
    <source>
        <strain evidence="4">MO-1</strain>
    </source>
</reference>
<protein>
    <recommendedName>
        <fullName evidence="3">Solute-binding protein family 3/N-terminal domain-containing protein</fullName>
    </recommendedName>
</protein>
<gene>
    <name evidence="4" type="ORF">MAGMO_0952</name>
</gene>
<dbReference type="PANTHER" id="PTHR35936">
    <property type="entry name" value="MEMBRANE-BOUND LYTIC MUREIN TRANSGLYCOSYLASE F"/>
    <property type="match status" value="1"/>
</dbReference>
<dbReference type="Pfam" id="PF00497">
    <property type="entry name" value="SBP_bac_3"/>
    <property type="match status" value="1"/>
</dbReference>
<sequence length="269" mass="29760">MSRLISLFFTLTLALSISLATVSESFAQDDEDNIITVAVPNSIFASLRDGHPAGIIVEGTVAVLAEMGYTMRFLSMSSKDQKRAVYSGDIDVATSMLVSFQDKPKRSKKALFTDAVINEYNVIVVRRGEGFKLNKVEDLYGKKIGARIGFTYPSIQGDDQVQLERNRKDGENIRKLMLKELDAAIVGGVSDLFDFGAEGIMGQIESLNKAVGYVGLGAALSNLRFSPEDLAKFNQTLASFKMREEWNVILERNGMRTLVFEWPLIAPKK</sequence>
<evidence type="ECO:0000259" key="3">
    <source>
        <dbReference type="Pfam" id="PF00497"/>
    </source>
</evidence>
<feature type="signal peptide" evidence="2">
    <location>
        <begin position="1"/>
        <end position="27"/>
    </location>
</feature>
<evidence type="ECO:0000256" key="1">
    <source>
        <dbReference type="ARBA" id="ARBA00022729"/>
    </source>
</evidence>